<dbReference type="InterPro" id="IPR001164">
    <property type="entry name" value="ArfGAP_dom"/>
</dbReference>
<evidence type="ECO:0000256" key="2">
    <source>
        <dbReference type="ARBA" id="ARBA00022723"/>
    </source>
</evidence>
<dbReference type="SMART" id="SM00105">
    <property type="entry name" value="ArfGap"/>
    <property type="match status" value="1"/>
</dbReference>
<dbReference type="PROSITE" id="PS50115">
    <property type="entry name" value="ARFGAP"/>
    <property type="match status" value="1"/>
</dbReference>
<gene>
    <name evidence="8" type="ORF">Clacol_008841</name>
</gene>
<dbReference type="Gene3D" id="1.10.220.150">
    <property type="entry name" value="Arf GTPase activating protein"/>
    <property type="match status" value="1"/>
</dbReference>
<feature type="compositionally biased region" description="Basic and acidic residues" evidence="6">
    <location>
        <begin position="97"/>
        <end position="113"/>
    </location>
</feature>
<dbReference type="PANTHER" id="PTHR45705:SF1">
    <property type="entry name" value="FI20236P1"/>
    <property type="match status" value="1"/>
</dbReference>
<name>A0AAV5ANV5_9AGAM</name>
<feature type="domain" description="Arf-GAP" evidence="7">
    <location>
        <begin position="13"/>
        <end position="134"/>
    </location>
</feature>
<dbReference type="CDD" id="cd08204">
    <property type="entry name" value="ArfGap"/>
    <property type="match status" value="1"/>
</dbReference>
<evidence type="ECO:0000256" key="3">
    <source>
        <dbReference type="ARBA" id="ARBA00022771"/>
    </source>
</evidence>
<keyword evidence="2" id="KW-0479">Metal-binding</keyword>
<evidence type="ECO:0000256" key="4">
    <source>
        <dbReference type="ARBA" id="ARBA00022833"/>
    </source>
</evidence>
<dbReference type="PANTHER" id="PTHR45705">
    <property type="entry name" value="FI20236P1"/>
    <property type="match status" value="1"/>
</dbReference>
<feature type="region of interest" description="Disordered" evidence="6">
    <location>
        <begin position="89"/>
        <end position="113"/>
    </location>
</feature>
<dbReference type="Proteomes" id="UP001050691">
    <property type="component" value="Unassembled WGS sequence"/>
</dbReference>
<dbReference type="Pfam" id="PF01412">
    <property type="entry name" value="ArfGap"/>
    <property type="match status" value="1"/>
</dbReference>
<evidence type="ECO:0000256" key="1">
    <source>
        <dbReference type="ARBA" id="ARBA00022468"/>
    </source>
</evidence>
<comment type="caution">
    <text evidence="8">The sequence shown here is derived from an EMBL/GenBank/DDBJ whole genome shotgun (WGS) entry which is preliminary data.</text>
</comment>
<dbReference type="EMBL" id="BPWL01000010">
    <property type="protein sequence ID" value="GJJ14576.1"/>
    <property type="molecule type" value="Genomic_DNA"/>
</dbReference>
<dbReference type="InterPro" id="IPR051718">
    <property type="entry name" value="ARF_GTPase-activating"/>
</dbReference>
<evidence type="ECO:0000256" key="6">
    <source>
        <dbReference type="SAM" id="MobiDB-lite"/>
    </source>
</evidence>
<sequence>MSSINKVTVERNQRILLDLINKPGNDVCADCKSKGPRWASHNLGIFLCVNCASIHRKIGTHITKVKSITMDSWTKEQVEIMRTIGNVASNAKYNPNESRHSPPANREDSERDTKYESKRFMTKLVDLPARNVDSTSRTSFPPTLSASPQPASKTQSQVPPLTQRSISMTLSPAASHPVSQSSATSVPTNSVWNDLISLSKTPTQPSPLPLTAARLADPYFAAGSSGVAPFQSTPGSNFASAGGSIHTSLHLKQPASHIQQGGIIGYDPTTFVQNSPAFSSSVGSPTDPHSLPYLQQMPLQKPQASVHPMGSQSPAIGFSQPFFQQQGMTTTQGYALAPQGLTPSPGLLQSFQPSLRHDMNNTFYTQWQPTQAEYPFVPEYNQWTS</sequence>
<keyword evidence="1" id="KW-0343">GTPase activation</keyword>
<evidence type="ECO:0000256" key="5">
    <source>
        <dbReference type="PROSITE-ProRule" id="PRU00288"/>
    </source>
</evidence>
<dbReference type="InterPro" id="IPR037278">
    <property type="entry name" value="ARFGAP/RecO"/>
</dbReference>
<accession>A0AAV5ANV5</accession>
<keyword evidence="4" id="KW-0862">Zinc</keyword>
<dbReference type="GO" id="GO:0005096">
    <property type="term" value="F:GTPase activator activity"/>
    <property type="evidence" value="ECO:0007669"/>
    <property type="project" value="UniProtKB-KW"/>
</dbReference>
<dbReference type="GO" id="GO:0008270">
    <property type="term" value="F:zinc ion binding"/>
    <property type="evidence" value="ECO:0007669"/>
    <property type="project" value="UniProtKB-KW"/>
</dbReference>
<dbReference type="PRINTS" id="PR00405">
    <property type="entry name" value="REVINTRACTNG"/>
</dbReference>
<dbReference type="AlphaFoldDB" id="A0AAV5ANV5"/>
<dbReference type="GO" id="GO:0005737">
    <property type="term" value="C:cytoplasm"/>
    <property type="evidence" value="ECO:0007669"/>
    <property type="project" value="TreeGrafter"/>
</dbReference>
<dbReference type="SUPFAM" id="SSF57863">
    <property type="entry name" value="ArfGap/RecO-like zinc finger"/>
    <property type="match status" value="1"/>
</dbReference>
<dbReference type="InterPro" id="IPR038508">
    <property type="entry name" value="ArfGAP_dom_sf"/>
</dbReference>
<evidence type="ECO:0000313" key="8">
    <source>
        <dbReference type="EMBL" id="GJJ14576.1"/>
    </source>
</evidence>
<dbReference type="FunFam" id="1.10.220.150:FF:000009">
    <property type="entry name" value="stromal membrane-associated protein 1 isoform X1"/>
    <property type="match status" value="1"/>
</dbReference>
<reference evidence="8" key="1">
    <citation type="submission" date="2021-10" db="EMBL/GenBank/DDBJ databases">
        <title>De novo Genome Assembly of Clathrus columnatus (Basidiomycota, Fungi) Using Illumina and Nanopore Sequence Data.</title>
        <authorList>
            <person name="Ogiso-Tanaka E."/>
            <person name="Itagaki H."/>
            <person name="Hosoya T."/>
            <person name="Hosaka K."/>
        </authorList>
    </citation>
    <scope>NUCLEOTIDE SEQUENCE</scope>
    <source>
        <strain evidence="8">MO-923</strain>
    </source>
</reference>
<feature type="region of interest" description="Disordered" evidence="6">
    <location>
        <begin position="126"/>
        <end position="161"/>
    </location>
</feature>
<feature type="compositionally biased region" description="Polar residues" evidence="6">
    <location>
        <begin position="132"/>
        <end position="161"/>
    </location>
</feature>
<evidence type="ECO:0000259" key="7">
    <source>
        <dbReference type="PROSITE" id="PS50115"/>
    </source>
</evidence>
<keyword evidence="3 5" id="KW-0863">Zinc-finger</keyword>
<protein>
    <recommendedName>
        <fullName evidence="7">Arf-GAP domain-containing protein</fullName>
    </recommendedName>
</protein>
<proteinExistence type="predicted"/>
<evidence type="ECO:0000313" key="9">
    <source>
        <dbReference type="Proteomes" id="UP001050691"/>
    </source>
</evidence>
<keyword evidence="9" id="KW-1185">Reference proteome</keyword>
<organism evidence="8 9">
    <name type="scientific">Clathrus columnatus</name>
    <dbReference type="NCBI Taxonomy" id="1419009"/>
    <lineage>
        <taxon>Eukaryota</taxon>
        <taxon>Fungi</taxon>
        <taxon>Dikarya</taxon>
        <taxon>Basidiomycota</taxon>
        <taxon>Agaricomycotina</taxon>
        <taxon>Agaricomycetes</taxon>
        <taxon>Phallomycetidae</taxon>
        <taxon>Phallales</taxon>
        <taxon>Clathraceae</taxon>
        <taxon>Clathrus</taxon>
    </lineage>
</organism>